<keyword evidence="1" id="KW-0732">Signal</keyword>
<dbReference type="InterPro" id="IPR008969">
    <property type="entry name" value="CarboxyPept-like_regulatory"/>
</dbReference>
<organism evidence="2 3">
    <name type="scientific">Prevotella lacticifex</name>
    <dbReference type="NCBI Taxonomy" id="2854755"/>
    <lineage>
        <taxon>Bacteria</taxon>
        <taxon>Pseudomonadati</taxon>
        <taxon>Bacteroidota</taxon>
        <taxon>Bacteroidia</taxon>
        <taxon>Bacteroidales</taxon>
        <taxon>Prevotellaceae</taxon>
        <taxon>Prevotella</taxon>
    </lineage>
</organism>
<evidence type="ECO:0000256" key="1">
    <source>
        <dbReference type="SAM" id="SignalP"/>
    </source>
</evidence>
<dbReference type="AlphaFoldDB" id="A0A9R1CXY0"/>
<dbReference type="Gene3D" id="2.60.40.1120">
    <property type="entry name" value="Carboxypeptidase-like, regulatory domain"/>
    <property type="match status" value="1"/>
</dbReference>
<protein>
    <submittedName>
        <fullName evidence="2">Membrane protein</fullName>
    </submittedName>
</protein>
<dbReference type="RefSeq" id="WP_223929215.1">
    <property type="nucleotide sequence ID" value="NZ_BPTU01000001.1"/>
</dbReference>
<evidence type="ECO:0000313" key="3">
    <source>
        <dbReference type="Proteomes" id="UP000825483"/>
    </source>
</evidence>
<comment type="caution">
    <text evidence="2">The sequence shown here is derived from an EMBL/GenBank/DDBJ whole genome shotgun (WGS) entry which is preliminary data.</text>
</comment>
<accession>A0A9R1CXY0</accession>
<proteinExistence type="predicted"/>
<dbReference type="InterPro" id="IPR043741">
    <property type="entry name" value="DUF5686"/>
</dbReference>
<reference evidence="2" key="1">
    <citation type="journal article" date="2022" name="Int. J. Syst. Evol. Microbiol.">
        <title>Prevotella lacticifex sp. nov., isolated from the rumen of cows.</title>
        <authorList>
            <person name="Shinkai T."/>
            <person name="Ikeyama N."/>
            <person name="Kumagai M."/>
            <person name="Ohmori H."/>
            <person name="Sakamoto M."/>
            <person name="Ohkuma M."/>
            <person name="Mitsumori M."/>
        </authorList>
    </citation>
    <scope>NUCLEOTIDE SEQUENCE</scope>
    <source>
        <strain evidence="2">R5076</strain>
    </source>
</reference>
<dbReference type="GeneID" id="72467433"/>
<gene>
    <name evidence="2" type="ORF">PRLR5076_13810</name>
</gene>
<dbReference type="SUPFAM" id="SSF49464">
    <property type="entry name" value="Carboxypeptidase regulatory domain-like"/>
    <property type="match status" value="1"/>
</dbReference>
<dbReference type="Pfam" id="PF18939">
    <property type="entry name" value="DUF5686"/>
    <property type="match status" value="1"/>
</dbReference>
<dbReference type="Proteomes" id="UP000825483">
    <property type="component" value="Unassembled WGS sequence"/>
</dbReference>
<keyword evidence="3" id="KW-1185">Reference proteome</keyword>
<evidence type="ECO:0000313" key="2">
    <source>
        <dbReference type="EMBL" id="GJG58530.1"/>
    </source>
</evidence>
<feature type="signal peptide" evidence="1">
    <location>
        <begin position="1"/>
        <end position="21"/>
    </location>
</feature>
<feature type="chain" id="PRO_5040264302" evidence="1">
    <location>
        <begin position="22"/>
        <end position="847"/>
    </location>
</feature>
<dbReference type="EMBL" id="BPUB01000001">
    <property type="protein sequence ID" value="GJG58530.1"/>
    <property type="molecule type" value="Genomic_DNA"/>
</dbReference>
<sequence length="847" mass="98229">MKRIILLVLLTIAFIPVWAQATGKVTDKSDGLGVPYANIYLKDIKMNVSCDAEGNFTLPKNPGKKMIISSVGYEKRTIDIPADSYFEVTLKSQETGLQGVTVKGRRARYRKKDNPAVALMRRVIEHKKTSHLELLPFYEFTKYQKITLSQDNVDTIKHKRKPWYIEHIEKSPIDSSRLILPLTVDETVTKHIYRKSPHRELDILDGQRSAGVNKIFQTGEMVNVMLKEIFQDVNIYDDYVRVLQYPFPSPIGRTAISFYHFYIQDSVVYKGDSCWQVLFYPANQQDFGFKGQLLITKDSAVQVKYCELVIPKKSDVNFVDNMNVVQSFAKLPNGMWVLDRDEMTAEMKLLAFAPKLVVTRKTTIGDYTFTDENPPRLLRGRAPTKEMPSARIRGDEYWETARTMPLTKGESNMDYFVYRLTKSKNFGWAQLVLKMFAENFVETSKPGHRSKFDVGPVNTIVSHNFVDGYRLRLSGRTMAALNPHFFLKGFGAYGTDSHKWYYGTELTWSFNKKENSPFEFPVRSLTLYDTYDLMSPSDKYLLNNKDNIFESFRTQSVRQMYYYSSHKLEFNYETEWGLSYKASVNIENDRPTGDLHFIPVAGIPDAQGNIPEVTRIHTSEFSATIGYCPNQSYINTKQRRYPTNFDSPEFSITHTMGVKGFLGGDYNSNMTEVSAYKRQWLGSWGYINMHVIGRAQWNKVPFPLLCMPPVSLNYFTDVNDVTFNLMRNMEFLNDRYVYWSALWDLNGKLFNRIPLIKKLKWREFIGVKGMWGHLTDKNNPTLHPDDPVLFQLPASSHIMSNQPYWEGIVGVHNIFKFFGVDYVRRLTYKNLPDVDKWGIRFNFMMTF</sequence>
<name>A0A9R1CXY0_9BACT</name>
<dbReference type="Pfam" id="PF13715">
    <property type="entry name" value="CarbopepD_reg_2"/>
    <property type="match status" value="1"/>
</dbReference>